<dbReference type="PROSITE" id="PS51257">
    <property type="entry name" value="PROKAR_LIPOPROTEIN"/>
    <property type="match status" value="1"/>
</dbReference>
<protein>
    <recommendedName>
        <fullName evidence="5">Lipoprotein</fullName>
    </recommendedName>
</protein>
<reference evidence="4" key="1">
    <citation type="journal article" date="2019" name="Int. J. Syst. Evol. Microbiol.">
        <title>The Global Catalogue of Microorganisms (GCM) 10K type strain sequencing project: providing services to taxonomists for standard genome sequencing and annotation.</title>
        <authorList>
            <consortium name="The Broad Institute Genomics Platform"/>
            <consortium name="The Broad Institute Genome Sequencing Center for Infectious Disease"/>
            <person name="Wu L."/>
            <person name="Ma J."/>
        </authorList>
    </citation>
    <scope>NUCLEOTIDE SEQUENCE [LARGE SCALE GENOMIC DNA]</scope>
    <source>
        <strain evidence="4">JCM 18531</strain>
    </source>
</reference>
<keyword evidence="2" id="KW-0732">Signal</keyword>
<dbReference type="SUPFAM" id="SSF110087">
    <property type="entry name" value="DR1885-like metal-binding protein"/>
    <property type="match status" value="1"/>
</dbReference>
<comment type="caution">
    <text evidence="3">The sequence shown here is derived from an EMBL/GenBank/DDBJ whole genome shotgun (WGS) entry which is preliminary data.</text>
</comment>
<evidence type="ECO:0008006" key="5">
    <source>
        <dbReference type="Google" id="ProtNLM"/>
    </source>
</evidence>
<organism evidence="3 4">
    <name type="scientific">Nocardioides conyzicola</name>
    <dbReference type="NCBI Taxonomy" id="1651781"/>
    <lineage>
        <taxon>Bacteria</taxon>
        <taxon>Bacillati</taxon>
        <taxon>Actinomycetota</taxon>
        <taxon>Actinomycetes</taxon>
        <taxon>Propionibacteriales</taxon>
        <taxon>Nocardioidaceae</taxon>
        <taxon>Nocardioides</taxon>
    </lineage>
</organism>
<accession>A0ABP8XIM5</accession>
<sequence length="180" mass="18426">MQLRRSARLLAAAGALLLAAPVLTSCGFDYATDRPYTPGTGTNDHDTKVDVLGAVVVSAVDGSGTLIASFSNNETDKTATVDTIAGTGDDSALTIGDFDPIEIPAGGLVNLADSDTSVTITGDFATGDFVSLEFTFGDGSTAKLDVPTVKDCYEYTGLDATAETGTPPDECKPEAPVAEH</sequence>
<evidence type="ECO:0000313" key="4">
    <source>
        <dbReference type="Proteomes" id="UP001499974"/>
    </source>
</evidence>
<evidence type="ECO:0000256" key="2">
    <source>
        <dbReference type="SAM" id="SignalP"/>
    </source>
</evidence>
<dbReference type="EMBL" id="BAABKM010000002">
    <property type="protein sequence ID" value="GAA4708809.1"/>
    <property type="molecule type" value="Genomic_DNA"/>
</dbReference>
<dbReference type="Proteomes" id="UP001499974">
    <property type="component" value="Unassembled WGS sequence"/>
</dbReference>
<feature type="region of interest" description="Disordered" evidence="1">
    <location>
        <begin position="159"/>
        <end position="180"/>
    </location>
</feature>
<gene>
    <name evidence="3" type="ORF">GCM10023349_29510</name>
</gene>
<evidence type="ECO:0000313" key="3">
    <source>
        <dbReference type="EMBL" id="GAA4708809.1"/>
    </source>
</evidence>
<feature type="compositionally biased region" description="Basic and acidic residues" evidence="1">
    <location>
        <begin position="169"/>
        <end position="180"/>
    </location>
</feature>
<evidence type="ECO:0000256" key="1">
    <source>
        <dbReference type="SAM" id="MobiDB-lite"/>
    </source>
</evidence>
<proteinExistence type="predicted"/>
<keyword evidence="4" id="KW-1185">Reference proteome</keyword>
<name>A0ABP8XIM5_9ACTN</name>
<feature type="signal peptide" evidence="2">
    <location>
        <begin position="1"/>
        <end position="24"/>
    </location>
</feature>
<dbReference type="InterPro" id="IPR036182">
    <property type="entry name" value="PCuAC_sf"/>
</dbReference>
<feature type="chain" id="PRO_5045235320" description="Lipoprotein" evidence="2">
    <location>
        <begin position="25"/>
        <end position="180"/>
    </location>
</feature>
<dbReference type="RefSeq" id="WP_345522122.1">
    <property type="nucleotide sequence ID" value="NZ_BAABKM010000002.1"/>
</dbReference>